<keyword evidence="2" id="KW-1185">Reference proteome</keyword>
<evidence type="ECO:0000313" key="1">
    <source>
        <dbReference type="EMBL" id="GFP75247.1"/>
    </source>
</evidence>
<comment type="caution">
    <text evidence="1">The sequence shown here is derived from an EMBL/GenBank/DDBJ whole genome shotgun (WGS) entry which is preliminary data.</text>
</comment>
<dbReference type="Proteomes" id="UP000580568">
    <property type="component" value="Unassembled WGS sequence"/>
</dbReference>
<protein>
    <submittedName>
        <fullName evidence="1">Uncharacterized protein</fullName>
    </submittedName>
</protein>
<evidence type="ECO:0000313" key="2">
    <source>
        <dbReference type="Proteomes" id="UP000580568"/>
    </source>
</evidence>
<sequence length="101" mass="12066">MFNNSFFKDTNGKDNYRDENSYTYIKKATFKILKVNSIYDSEEDQYMTLATCMNEKYEIETVNIEGFTIEYTVSALEGAYIEIDIFEDENEEYYKGRIYNQ</sequence>
<dbReference type="AlphaFoldDB" id="A0A6V8SDD6"/>
<dbReference type="EMBL" id="BLZR01000001">
    <property type="protein sequence ID" value="GFP75247.1"/>
    <property type="molecule type" value="Genomic_DNA"/>
</dbReference>
<proteinExistence type="predicted"/>
<dbReference type="RefSeq" id="WP_183276767.1">
    <property type="nucleotide sequence ID" value="NZ_BLZR01000001.1"/>
</dbReference>
<gene>
    <name evidence="1" type="ORF">bsdtw1_01320</name>
</gene>
<reference evidence="1 2" key="1">
    <citation type="submission" date="2020-07" db="EMBL/GenBank/DDBJ databases">
        <title>A new beta-1,3-glucan-decomposing anaerobic bacterium isolated from anoxic soil subjected to biological soil disinfestation.</title>
        <authorList>
            <person name="Ueki A."/>
            <person name="Tonouchi A."/>
        </authorList>
    </citation>
    <scope>NUCLEOTIDE SEQUENCE [LARGE SCALE GENOMIC DNA]</scope>
    <source>
        <strain evidence="1 2">TW1</strain>
    </source>
</reference>
<organism evidence="1 2">
    <name type="scientific">Clostridium fungisolvens</name>
    <dbReference type="NCBI Taxonomy" id="1604897"/>
    <lineage>
        <taxon>Bacteria</taxon>
        <taxon>Bacillati</taxon>
        <taxon>Bacillota</taxon>
        <taxon>Clostridia</taxon>
        <taxon>Eubacteriales</taxon>
        <taxon>Clostridiaceae</taxon>
        <taxon>Clostridium</taxon>
    </lineage>
</organism>
<name>A0A6V8SDD6_9CLOT</name>
<accession>A0A6V8SDD6</accession>